<dbReference type="EMBL" id="LXQA010771845">
    <property type="protein sequence ID" value="MCI70250.1"/>
    <property type="molecule type" value="Genomic_DNA"/>
</dbReference>
<evidence type="ECO:0000313" key="1">
    <source>
        <dbReference type="EMBL" id="MCI70250.1"/>
    </source>
</evidence>
<comment type="caution">
    <text evidence="1">The sequence shown here is derived from an EMBL/GenBank/DDBJ whole genome shotgun (WGS) entry which is preliminary data.</text>
</comment>
<sequence>MTTRGRDRTVRSRMVTRIRGAVRVVEGRGRLAVIVISAARWGIDSSSARRKEINVL</sequence>
<proteinExistence type="predicted"/>
<keyword evidence="2" id="KW-1185">Reference proteome</keyword>
<reference evidence="1 2" key="1">
    <citation type="journal article" date="2018" name="Front. Plant Sci.">
        <title>Red Clover (Trifolium pratense) and Zigzag Clover (T. medium) - A Picture of Genomic Similarities and Differences.</title>
        <authorList>
            <person name="Dluhosova J."/>
            <person name="Istvanek J."/>
            <person name="Nedelnik J."/>
            <person name="Repkova J."/>
        </authorList>
    </citation>
    <scope>NUCLEOTIDE SEQUENCE [LARGE SCALE GENOMIC DNA]</scope>
    <source>
        <strain evidence="2">cv. 10/8</strain>
        <tissue evidence="1">Leaf</tissue>
    </source>
</reference>
<evidence type="ECO:0000313" key="2">
    <source>
        <dbReference type="Proteomes" id="UP000265520"/>
    </source>
</evidence>
<feature type="non-terminal residue" evidence="1">
    <location>
        <position position="56"/>
    </location>
</feature>
<protein>
    <submittedName>
        <fullName evidence="1">Uncharacterized protein</fullName>
    </submittedName>
</protein>
<accession>A0A392UCV0</accession>
<name>A0A392UCV0_9FABA</name>
<dbReference type="Proteomes" id="UP000265520">
    <property type="component" value="Unassembled WGS sequence"/>
</dbReference>
<organism evidence="1 2">
    <name type="scientific">Trifolium medium</name>
    <dbReference type="NCBI Taxonomy" id="97028"/>
    <lineage>
        <taxon>Eukaryota</taxon>
        <taxon>Viridiplantae</taxon>
        <taxon>Streptophyta</taxon>
        <taxon>Embryophyta</taxon>
        <taxon>Tracheophyta</taxon>
        <taxon>Spermatophyta</taxon>
        <taxon>Magnoliopsida</taxon>
        <taxon>eudicotyledons</taxon>
        <taxon>Gunneridae</taxon>
        <taxon>Pentapetalae</taxon>
        <taxon>rosids</taxon>
        <taxon>fabids</taxon>
        <taxon>Fabales</taxon>
        <taxon>Fabaceae</taxon>
        <taxon>Papilionoideae</taxon>
        <taxon>50 kb inversion clade</taxon>
        <taxon>NPAAA clade</taxon>
        <taxon>Hologalegina</taxon>
        <taxon>IRL clade</taxon>
        <taxon>Trifolieae</taxon>
        <taxon>Trifolium</taxon>
    </lineage>
</organism>
<dbReference type="AlphaFoldDB" id="A0A392UCV0"/>